<keyword evidence="1" id="KW-1133">Transmembrane helix</keyword>
<dbReference type="VEuPathDB" id="TriTrypDB:LtaPh_2511900"/>
<keyword evidence="1" id="KW-0472">Membrane</keyword>
<sequence>MPAPPPPPTPHPPTHTHTYIYIYTSPLFLSPYDMRLCVGYAHVDAELTTVLGTQLCVLAASLLSPAYSPLHPFPFVVLTSPLRMLMGRVARARIRARLPKLRTPVAQSLFPLSACGTLPRMRFSLYHCNSVSVAHTVKGEKVSITTSTTSVPLRFPPQHTHTHTKDFPRLGFPKHVSPCAMPRPFGVWAPATTLAEYRARIPNPFAYSFKWVYSMKREVFYPPEALAHFKDPQQFKDAVDTVIAMRVSDKIFGEGQKLPRHPVILMLMVLATHGFIIFSGLKYYYGTYMPANNPTWRKTVNKEWEEAINNSPWDHMSHVWQYSDEYAAALGDTAAPGQRKFYIPA</sequence>
<evidence type="ECO:0000313" key="3">
    <source>
        <dbReference type="Proteomes" id="UP000419144"/>
    </source>
</evidence>
<reference evidence="2" key="1">
    <citation type="submission" date="2019-11" db="EMBL/GenBank/DDBJ databases">
        <title>Leishmania tarentolae CDS.</title>
        <authorList>
            <person name="Goto Y."/>
            <person name="Yamagishi J."/>
        </authorList>
    </citation>
    <scope>NUCLEOTIDE SEQUENCE [LARGE SCALE GENOMIC DNA]</scope>
    <source>
        <strain evidence="2">Parrot Tar II</strain>
    </source>
</reference>
<organism evidence="2 3">
    <name type="scientific">Leishmania tarentolae</name>
    <name type="common">Sauroleishmania tarentolae</name>
    <dbReference type="NCBI Taxonomy" id="5689"/>
    <lineage>
        <taxon>Eukaryota</taxon>
        <taxon>Discoba</taxon>
        <taxon>Euglenozoa</taxon>
        <taxon>Kinetoplastea</taxon>
        <taxon>Metakinetoplastina</taxon>
        <taxon>Trypanosomatida</taxon>
        <taxon>Trypanosomatidae</taxon>
        <taxon>Leishmaniinae</taxon>
        <taxon>Leishmania</taxon>
        <taxon>lizard Leishmania</taxon>
    </lineage>
</organism>
<dbReference type="OrthoDB" id="268402at2759"/>
<protein>
    <submittedName>
        <fullName evidence="2">Cytochrome c oxidase VII, putative</fullName>
    </submittedName>
</protein>
<name>A0A640KP32_LEITA</name>
<dbReference type="EMBL" id="BLBS01000034">
    <property type="protein sequence ID" value="GET89209.1"/>
    <property type="molecule type" value="Genomic_DNA"/>
</dbReference>
<evidence type="ECO:0000313" key="2">
    <source>
        <dbReference type="EMBL" id="GET89209.1"/>
    </source>
</evidence>
<accession>A0A640KP32</accession>
<dbReference type="Proteomes" id="UP000419144">
    <property type="component" value="Unassembled WGS sequence"/>
</dbReference>
<gene>
    <name evidence="2" type="ORF">LtaPh_2511900</name>
</gene>
<feature type="transmembrane region" description="Helical" evidence="1">
    <location>
        <begin position="263"/>
        <end position="285"/>
    </location>
</feature>
<evidence type="ECO:0000256" key="1">
    <source>
        <dbReference type="SAM" id="Phobius"/>
    </source>
</evidence>
<keyword evidence="3" id="KW-1185">Reference proteome</keyword>
<keyword evidence="1" id="KW-0812">Transmembrane</keyword>
<comment type="caution">
    <text evidence="2">The sequence shown here is derived from an EMBL/GenBank/DDBJ whole genome shotgun (WGS) entry which is preliminary data.</text>
</comment>
<dbReference type="AlphaFoldDB" id="A0A640KP32"/>
<proteinExistence type="predicted"/>